<evidence type="ECO:0000256" key="5">
    <source>
        <dbReference type="ARBA" id="ARBA00022840"/>
    </source>
</evidence>
<dbReference type="InterPro" id="IPR025709">
    <property type="entry name" value="Leu_tRNA-synth_edit"/>
</dbReference>
<evidence type="ECO:0000256" key="8">
    <source>
        <dbReference type="ARBA" id="ARBA00047469"/>
    </source>
</evidence>
<dbReference type="Pfam" id="PF13603">
    <property type="entry name" value="tRNA-synt_1_2"/>
    <property type="match status" value="1"/>
</dbReference>
<evidence type="ECO:0000256" key="6">
    <source>
        <dbReference type="ARBA" id="ARBA00022917"/>
    </source>
</evidence>
<comment type="catalytic activity">
    <reaction evidence="8 9">
        <text>tRNA(Leu) + L-leucine + ATP = L-leucyl-tRNA(Leu) + AMP + diphosphate</text>
        <dbReference type="Rhea" id="RHEA:11688"/>
        <dbReference type="Rhea" id="RHEA-COMP:9613"/>
        <dbReference type="Rhea" id="RHEA-COMP:9622"/>
        <dbReference type="ChEBI" id="CHEBI:30616"/>
        <dbReference type="ChEBI" id="CHEBI:33019"/>
        <dbReference type="ChEBI" id="CHEBI:57427"/>
        <dbReference type="ChEBI" id="CHEBI:78442"/>
        <dbReference type="ChEBI" id="CHEBI:78494"/>
        <dbReference type="ChEBI" id="CHEBI:456215"/>
        <dbReference type="EC" id="6.1.1.4"/>
    </reaction>
</comment>
<evidence type="ECO:0000259" key="10">
    <source>
        <dbReference type="Pfam" id="PF00133"/>
    </source>
</evidence>
<dbReference type="InterPro" id="IPR029058">
    <property type="entry name" value="AB_hydrolase_fold"/>
</dbReference>
<feature type="short sequence motif" description="'KMSKS' region" evidence="9">
    <location>
        <begin position="729"/>
        <end position="733"/>
    </location>
</feature>
<dbReference type="InterPro" id="IPR010662">
    <property type="entry name" value="RBBP9/YdeN"/>
</dbReference>
<evidence type="ECO:0000256" key="9">
    <source>
        <dbReference type="HAMAP-Rule" id="MF_00049"/>
    </source>
</evidence>
<feature type="domain" description="Methionyl/Valyl/Leucyl/Isoleucyl-tRNA synthetase anticodon-binding" evidence="11">
    <location>
        <begin position="811"/>
        <end position="924"/>
    </location>
</feature>
<evidence type="ECO:0000259" key="12">
    <source>
        <dbReference type="Pfam" id="PF13603"/>
    </source>
</evidence>
<dbReference type="InterPro" id="IPR002302">
    <property type="entry name" value="Leu-tRNA-ligase"/>
</dbReference>
<dbReference type="InterPro" id="IPR014729">
    <property type="entry name" value="Rossmann-like_a/b/a_fold"/>
</dbReference>
<dbReference type="InterPro" id="IPR013155">
    <property type="entry name" value="M/V/L/I-tRNA-synth_anticd-bd"/>
</dbReference>
<dbReference type="EC" id="6.1.1.4" evidence="9"/>
<dbReference type="GO" id="GO:0005737">
    <property type="term" value="C:cytoplasm"/>
    <property type="evidence" value="ECO:0007669"/>
    <property type="project" value="UniProtKB-SubCell"/>
</dbReference>
<keyword evidence="2 9" id="KW-0963">Cytoplasm</keyword>
<dbReference type="PANTHER" id="PTHR43740:SF2">
    <property type="entry name" value="LEUCINE--TRNA LIGASE, MITOCHONDRIAL"/>
    <property type="match status" value="1"/>
</dbReference>
<dbReference type="FunFam" id="1.10.730.10:FF:000002">
    <property type="entry name" value="Leucine--tRNA ligase"/>
    <property type="match status" value="1"/>
</dbReference>
<dbReference type="Gene3D" id="3.40.50.620">
    <property type="entry name" value="HUPs"/>
    <property type="match status" value="2"/>
</dbReference>
<comment type="caution">
    <text evidence="9">Lacks conserved residue(s) required for the propagation of feature annotation.</text>
</comment>
<keyword evidence="6 9" id="KW-0648">Protein biosynthesis</keyword>
<dbReference type="InterPro" id="IPR009008">
    <property type="entry name" value="Val/Leu/Ile-tRNA-synth_edit"/>
</dbReference>
<dbReference type="PATRIC" id="fig|1619025.3.peg.974"/>
<dbReference type="Pfam" id="PF06821">
    <property type="entry name" value="Ser_hydrolase"/>
    <property type="match status" value="1"/>
</dbReference>
<dbReference type="FunFam" id="3.40.50.620:FF:000056">
    <property type="entry name" value="Leucine--tRNA ligase"/>
    <property type="match status" value="1"/>
</dbReference>
<dbReference type="Gene3D" id="1.10.730.10">
    <property type="entry name" value="Isoleucyl-tRNA Synthetase, Domain 1"/>
    <property type="match status" value="1"/>
</dbReference>
<accession>A0A0G1MJB6</accession>
<evidence type="ECO:0000256" key="2">
    <source>
        <dbReference type="ARBA" id="ARBA00022490"/>
    </source>
</evidence>
<gene>
    <name evidence="9" type="primary">leuS</name>
    <name evidence="13" type="ORF">UW79_C0031G0007</name>
</gene>
<comment type="subcellular location">
    <subcellularLocation>
        <location evidence="9">Cytoplasm</location>
    </subcellularLocation>
</comment>
<dbReference type="SUPFAM" id="SSF47323">
    <property type="entry name" value="Anticodon-binding domain of a subclass of class I aminoacyl-tRNA synthetases"/>
    <property type="match status" value="1"/>
</dbReference>
<organism evidence="13 14">
    <name type="scientific">Candidatus Yanofskybacteria bacterium GW2011_GWA2_44_9</name>
    <dbReference type="NCBI Taxonomy" id="1619025"/>
    <lineage>
        <taxon>Bacteria</taxon>
        <taxon>Candidatus Yanofskyibacteriota</taxon>
    </lineage>
</organism>
<evidence type="ECO:0000313" key="13">
    <source>
        <dbReference type="EMBL" id="KKT80927.1"/>
    </source>
</evidence>
<feature type="binding site" evidence="9">
    <location>
        <position position="732"/>
    </location>
    <ligand>
        <name>ATP</name>
        <dbReference type="ChEBI" id="CHEBI:30616"/>
    </ligand>
</feature>
<dbReference type="Pfam" id="PF00133">
    <property type="entry name" value="tRNA-synt_1"/>
    <property type="match status" value="2"/>
</dbReference>
<dbReference type="GO" id="GO:0006429">
    <property type="term" value="P:leucyl-tRNA aminoacylation"/>
    <property type="evidence" value="ECO:0007669"/>
    <property type="project" value="UniProtKB-UniRule"/>
</dbReference>
<dbReference type="GO" id="GO:0005524">
    <property type="term" value="F:ATP binding"/>
    <property type="evidence" value="ECO:0007669"/>
    <property type="project" value="UniProtKB-UniRule"/>
</dbReference>
<keyword evidence="3 9" id="KW-0436">Ligase</keyword>
<evidence type="ECO:0000256" key="7">
    <source>
        <dbReference type="ARBA" id="ARBA00023146"/>
    </source>
</evidence>
<dbReference type="Gene3D" id="3.40.50.1820">
    <property type="entry name" value="alpha/beta hydrolase"/>
    <property type="match status" value="1"/>
</dbReference>
<dbReference type="PANTHER" id="PTHR43740">
    <property type="entry name" value="LEUCYL-TRNA SYNTHETASE"/>
    <property type="match status" value="1"/>
</dbReference>
<evidence type="ECO:0000256" key="1">
    <source>
        <dbReference type="ARBA" id="ARBA00005594"/>
    </source>
</evidence>
<name>A0A0G1MJB6_9BACT</name>
<dbReference type="PRINTS" id="PR00985">
    <property type="entry name" value="TRNASYNTHLEU"/>
</dbReference>
<dbReference type="FunFam" id="3.40.50.620:FF:000003">
    <property type="entry name" value="Leucine--tRNA ligase"/>
    <property type="match status" value="1"/>
</dbReference>
<proteinExistence type="inferred from homology"/>
<evidence type="ECO:0000313" key="14">
    <source>
        <dbReference type="Proteomes" id="UP000034032"/>
    </source>
</evidence>
<dbReference type="SUPFAM" id="SSF50677">
    <property type="entry name" value="ValRS/IleRS/LeuRS editing domain"/>
    <property type="match status" value="1"/>
</dbReference>
<dbReference type="InterPro" id="IPR002300">
    <property type="entry name" value="aa-tRNA-synth_Ia"/>
</dbReference>
<dbReference type="CDD" id="cd07958">
    <property type="entry name" value="Anticodon_Ia_Leu_BEm"/>
    <property type="match status" value="1"/>
</dbReference>
<feature type="domain" description="Leucyl-tRNA synthetase editing" evidence="12">
    <location>
        <begin position="417"/>
        <end position="538"/>
    </location>
</feature>
<evidence type="ECO:0000256" key="4">
    <source>
        <dbReference type="ARBA" id="ARBA00022741"/>
    </source>
</evidence>
<dbReference type="SUPFAM" id="SSF53474">
    <property type="entry name" value="alpha/beta-Hydrolases"/>
    <property type="match status" value="1"/>
</dbReference>
<protein>
    <recommendedName>
        <fullName evidence="9">Leucine--tRNA ligase</fullName>
        <ecNumber evidence="9">6.1.1.4</ecNumber>
    </recommendedName>
    <alternativeName>
        <fullName evidence="9">Leucyl-tRNA synthetase</fullName>
        <shortName evidence="9">LeuRS</shortName>
    </alternativeName>
</protein>
<evidence type="ECO:0000259" key="11">
    <source>
        <dbReference type="Pfam" id="PF08264"/>
    </source>
</evidence>
<comment type="caution">
    <text evidence="13">The sequence shown here is derived from an EMBL/GenBank/DDBJ whole genome shotgun (WGS) entry which is preliminary data.</text>
</comment>
<keyword evidence="4 9" id="KW-0547">Nucleotide-binding</keyword>
<dbReference type="HAMAP" id="MF_00049_B">
    <property type="entry name" value="Leu_tRNA_synth_B"/>
    <property type="match status" value="1"/>
</dbReference>
<dbReference type="InterPro" id="IPR009080">
    <property type="entry name" value="tRNAsynth_Ia_anticodon-bd"/>
</dbReference>
<evidence type="ECO:0000256" key="3">
    <source>
        <dbReference type="ARBA" id="ARBA00022598"/>
    </source>
</evidence>
<dbReference type="GO" id="GO:0002161">
    <property type="term" value="F:aminoacyl-tRNA deacylase activity"/>
    <property type="evidence" value="ECO:0007669"/>
    <property type="project" value="InterPro"/>
</dbReference>
<feature type="domain" description="Aminoacyl-tRNA synthetase class Ia" evidence="10">
    <location>
        <begin position="13"/>
        <end position="216"/>
    </location>
</feature>
<dbReference type="SUPFAM" id="SSF52374">
    <property type="entry name" value="Nucleotidylyl transferase"/>
    <property type="match status" value="1"/>
</dbReference>
<keyword evidence="7 9" id="KW-0030">Aminoacyl-tRNA synthetase</keyword>
<dbReference type="EMBL" id="LCJR01000031">
    <property type="protein sequence ID" value="KKT80927.1"/>
    <property type="molecule type" value="Genomic_DNA"/>
</dbReference>
<comment type="similarity">
    <text evidence="1 9">Belongs to the class-I aminoacyl-tRNA synthetase family.</text>
</comment>
<dbReference type="GO" id="GO:0004823">
    <property type="term" value="F:leucine-tRNA ligase activity"/>
    <property type="evidence" value="ECO:0007669"/>
    <property type="project" value="UniProtKB-UniRule"/>
</dbReference>
<feature type="domain" description="Aminoacyl-tRNA synthetase class Ia" evidence="10">
    <location>
        <begin position="566"/>
        <end position="760"/>
    </location>
</feature>
<dbReference type="Proteomes" id="UP000034032">
    <property type="component" value="Unassembled WGS sequence"/>
</dbReference>
<sequence>MLKYNPSEIEKKWQRYWETKKFYDTKDSVEGKKNYMLLTEFAYPSGNLHIGHWYAFSLPDIRARYLRMKGYNVMYPTGFDAFGLPAENAAIKNNIHPEVWTKKNITYMTKQLKSMGATFDWSRMVSTMDPDYYQWTQWMFLKFYEKGLAYRALTSVNWCPKDKTVLANEQAEGGKCDRCGTEVMQKELSQWMFKITQFADDLVDGLKDLDWQETAKLGQINWIGRSEGAEISFPLTKKHKVLIIHGYTGSPDENKYPWIKNKLEELGYEVDIPRLPNTNNPDQNEQVNYVLKNYKIDENTILFGHSLGAVVALKVLEKVGKPIAKLVLGAMAMDPGATDSRLKNDPRPNWRNFSWDFDFEKIKKLTYEVVVLSDLKERKRIFFMKYLSEKLSARLIEGHSVKEHFTGPTEPMILNNLINSIKVFTTRPDTIFGATFLVVSPEMAQKWINTHGDLAPPEVKKYVQDSLKKTELQRQENREKTGVDTRAKAINPATGKEIPIWVADYVLGHYGTGAIMAVPSHDERDRAFAEKFSLPISDAPLRDKSEIMKLLKDKGVGMPHKTYRLHDWILSRQRYWGVPIPMINCKTCGYQPVPEKELPIKLPPLKDFKPADDGRSPLAKAEKWLKVKCPKCGNDAERETDTMDTFVDSSWYFMRYTDPKNKKEFASKKNMANWLPVPMYSGGAEHTTMHLLYSRFIAKALHSLGYVDFNEPFLSRMNRGIILGPDNQKMSKSRGNVIDPDVEVKKYGADAVRMYLAFMGPYEQGGPWSPGGINGVYRFLNRIWYLVSGISYNKDKNGGNSNEYRDLDIAIHKAIKNIGDDIEKLAFNTCVSELMKLLNAFEQAARDGYKIQNTKYKILLLLLAPFAPHLAEELWQTVLKNKKSIHLESWPEYNQEMLSEEKIKLVVQVNGRLRDTLDVKRGISENEAKELALKSENVKKHIEGGVKKVIYVKDRIINLVVGIDLTK</sequence>
<dbReference type="Pfam" id="PF08264">
    <property type="entry name" value="Anticodon_1"/>
    <property type="match status" value="1"/>
</dbReference>
<dbReference type="AlphaFoldDB" id="A0A0G1MJB6"/>
<reference evidence="13 14" key="1">
    <citation type="journal article" date="2015" name="Nature">
        <title>rRNA introns, odd ribosomes, and small enigmatic genomes across a large radiation of phyla.</title>
        <authorList>
            <person name="Brown C.T."/>
            <person name="Hug L.A."/>
            <person name="Thomas B.C."/>
            <person name="Sharon I."/>
            <person name="Castelle C.J."/>
            <person name="Singh A."/>
            <person name="Wilkins M.J."/>
            <person name="Williams K.H."/>
            <person name="Banfield J.F."/>
        </authorList>
    </citation>
    <scope>NUCLEOTIDE SEQUENCE [LARGE SCALE GENOMIC DNA]</scope>
</reference>
<keyword evidence="5 9" id="KW-0067">ATP-binding</keyword>